<dbReference type="SUPFAM" id="SSF56112">
    <property type="entry name" value="Protein kinase-like (PK-like)"/>
    <property type="match status" value="1"/>
</dbReference>
<dbReference type="OrthoDB" id="676979at2759"/>
<gene>
    <name evidence="10" type="ORF">H5410_006989</name>
</gene>
<dbReference type="SUPFAM" id="SSF52058">
    <property type="entry name" value="L domain-like"/>
    <property type="match status" value="1"/>
</dbReference>
<evidence type="ECO:0000256" key="4">
    <source>
        <dbReference type="ARBA" id="ARBA00022737"/>
    </source>
</evidence>
<feature type="domain" description="Protein kinase" evidence="9">
    <location>
        <begin position="482"/>
        <end position="843"/>
    </location>
</feature>
<dbReference type="InterPro" id="IPR029058">
    <property type="entry name" value="AB_hydrolase_fold"/>
</dbReference>
<comment type="caution">
    <text evidence="10">The sequence shown here is derived from an EMBL/GenBank/DDBJ whole genome shotgun (WGS) entry which is preliminary data.</text>
</comment>
<keyword evidence="11" id="KW-1185">Reference proteome</keyword>
<dbReference type="InterPro" id="IPR001245">
    <property type="entry name" value="Ser-Thr/Tyr_kinase_cat_dom"/>
</dbReference>
<dbReference type="InterPro" id="IPR006693">
    <property type="entry name" value="AB_hydrolase_lipase"/>
</dbReference>
<feature type="transmembrane region" description="Helical" evidence="7">
    <location>
        <begin position="391"/>
        <end position="415"/>
    </location>
</feature>
<keyword evidence="3 7" id="KW-0812">Transmembrane</keyword>
<reference evidence="10 11" key="1">
    <citation type="submission" date="2020-09" db="EMBL/GenBank/DDBJ databases">
        <title>De no assembly of potato wild relative species, Solanum commersonii.</title>
        <authorList>
            <person name="Cho K."/>
        </authorList>
    </citation>
    <scope>NUCLEOTIDE SEQUENCE [LARGE SCALE GENOMIC DNA]</scope>
    <source>
        <strain evidence="10">LZ3.2</strain>
        <tissue evidence="10">Leaf</tissue>
    </source>
</reference>
<organism evidence="10 11">
    <name type="scientific">Solanum commersonii</name>
    <name type="common">Commerson's wild potato</name>
    <name type="synonym">Commerson's nightshade</name>
    <dbReference type="NCBI Taxonomy" id="4109"/>
    <lineage>
        <taxon>Eukaryota</taxon>
        <taxon>Viridiplantae</taxon>
        <taxon>Streptophyta</taxon>
        <taxon>Embryophyta</taxon>
        <taxon>Tracheophyta</taxon>
        <taxon>Spermatophyta</taxon>
        <taxon>Magnoliopsida</taxon>
        <taxon>eudicotyledons</taxon>
        <taxon>Gunneridae</taxon>
        <taxon>Pentapetalae</taxon>
        <taxon>asterids</taxon>
        <taxon>lamiids</taxon>
        <taxon>Solanales</taxon>
        <taxon>Solanaceae</taxon>
        <taxon>Solanoideae</taxon>
        <taxon>Solaneae</taxon>
        <taxon>Solanum</taxon>
    </lineage>
</organism>
<dbReference type="GO" id="GO:0016020">
    <property type="term" value="C:membrane"/>
    <property type="evidence" value="ECO:0007669"/>
    <property type="project" value="UniProtKB-SubCell"/>
</dbReference>
<evidence type="ECO:0000256" key="3">
    <source>
        <dbReference type="ARBA" id="ARBA00022692"/>
    </source>
</evidence>
<keyword evidence="4" id="KW-0677">Repeat</keyword>
<dbReference type="InterPro" id="IPR022742">
    <property type="entry name" value="Hydrolase_4"/>
</dbReference>
<evidence type="ECO:0000256" key="8">
    <source>
        <dbReference type="SAM" id="SignalP"/>
    </source>
</evidence>
<feature type="transmembrane region" description="Helical" evidence="7">
    <location>
        <begin position="630"/>
        <end position="650"/>
    </location>
</feature>
<protein>
    <recommendedName>
        <fullName evidence="9">Protein kinase domain-containing protein</fullName>
    </recommendedName>
</protein>
<feature type="transmembrane region" description="Helical" evidence="7">
    <location>
        <begin position="591"/>
        <end position="618"/>
    </location>
</feature>
<evidence type="ECO:0000256" key="7">
    <source>
        <dbReference type="SAM" id="Phobius"/>
    </source>
</evidence>
<dbReference type="InterPro" id="IPR001611">
    <property type="entry name" value="Leu-rich_rpt"/>
</dbReference>
<dbReference type="InterPro" id="IPR011009">
    <property type="entry name" value="Kinase-like_dom_sf"/>
</dbReference>
<keyword evidence="5 7" id="KW-1133">Transmembrane helix</keyword>
<dbReference type="Proteomes" id="UP000824120">
    <property type="component" value="Chromosome 2"/>
</dbReference>
<dbReference type="Pfam" id="PF07714">
    <property type="entry name" value="PK_Tyr_Ser-Thr"/>
    <property type="match status" value="1"/>
</dbReference>
<dbReference type="GO" id="GO:0006629">
    <property type="term" value="P:lipid metabolic process"/>
    <property type="evidence" value="ECO:0007669"/>
    <property type="project" value="InterPro"/>
</dbReference>
<evidence type="ECO:0000256" key="5">
    <source>
        <dbReference type="ARBA" id="ARBA00022989"/>
    </source>
</evidence>
<dbReference type="FunFam" id="3.40.50.1820:FF:000126">
    <property type="entry name" value="Lipase"/>
    <property type="match status" value="1"/>
</dbReference>
<dbReference type="GO" id="GO:0005524">
    <property type="term" value="F:ATP binding"/>
    <property type="evidence" value="ECO:0007669"/>
    <property type="project" value="InterPro"/>
</dbReference>
<accession>A0A9J6ABW2</accession>
<comment type="subcellular location">
    <subcellularLocation>
        <location evidence="1">Membrane</location>
    </subcellularLocation>
</comment>
<dbReference type="SUPFAM" id="SSF53474">
    <property type="entry name" value="alpha/beta-Hydrolases"/>
    <property type="match status" value="1"/>
</dbReference>
<dbReference type="FunFam" id="1.10.510.10:FF:000657">
    <property type="entry name" value="Putative inactive leucine-rich repeat receptor-like protein kinase"/>
    <property type="match status" value="1"/>
</dbReference>
<keyword evidence="2" id="KW-0433">Leucine-rich repeat</keyword>
<dbReference type="Gene3D" id="3.40.50.1820">
    <property type="entry name" value="alpha/beta hydrolase"/>
    <property type="match status" value="1"/>
</dbReference>
<feature type="signal peptide" evidence="8">
    <location>
        <begin position="1"/>
        <end position="23"/>
    </location>
</feature>
<sequence length="1303" mass="144128">MGRLKIFVIVVFMWALLIPNTHQLGSYETQILLQLRRHLEYPVQLDVLENYYGDFCSLGSTLNMSIICENNCVTELKIKGDKLVKVNEFHGVAIPNNTLSERFSIDSFVTTLTRLSSLKVLTLVSLGIWGPLPVKIHRLSSLEVLDMSSNFLFGKVPSEMSTMVKLHTLTFDGNFFNESLPEWLDLLPNITILSMKNNRLKGKFPHSISKITGLTDIILSHNALSGELPDLSALSNLHLLDLRENYLDSELPLLPQGLTTILLSSNAFSGEVPEEFGKLNLLQHLDLSNNTLIGTPPADLFSLPSISYLNLAFNVLSGSLPEHLNCGSELGFIDISDNRLLGMLPSCLNASSDKRIVKVSGNCLLDTQYQHSESYCKQASLAKKQTTGKEIAVLVGVVGGTVILVVFLAVVLLIFCRKQHARNDVVRYMFPKVVQDNAQPNISAELLANARIISQTAALGSQGAPSYRVFSMEELEEATEIFDKSALLGEGSIGKIYKGKLENGTYVAVRELTVHRRCTSWNFKLRMDLLSKFRHPHLVSLLGHCIDDGVQDDSTVHRLFLVYEFIPCGNFRARLSGQWCKYGSTNSCLDIYLIGYANAAGIFLVVLIANFQITIYLIVCSLHGLLADTALQNVLTIFFFVLFILFIPICPMNHREYMLTLCKSSFSLAESTPGKVLNWSDRLAVLIGVAKAVHFLHTGVIPPSFGNSLKTDSILLDEHQIAKLSDYGMSILSAESEKVEAKGDGHNTWHTRKKEDDVYNFGFILLESLVGPFFSGKGETFLLNEMTSFGSQDGRRKIVDPAVLTTSSQESLSIVISLTNKCISPESQSRPSFEDVLWNLQYAAQVQATADTDQRSDATSFSGFNFSRAHCLQYIFLPHAVFSNRMAALRKLPSLSILSLVALVILAVEPYESLSSSRKSVHSGFKTDYNGVGSGMCASAVTVHGYKCQEFEVTTDDGYILSVQRIPEGRVGGGGGPKTNRQPVLLQHGVLVDGVTWLQNSPAQSPAMILADNGFDVWISNIRGTRYSRRHVTLDPDSADYWNWTWDDLVVHDLPALVDLVFKQTGQKIHYIGHSMGTLIALASFSEGKQIDKVKSAALLSPVAYLSHMTTALGDVAARAFVSEITTIFGLAEFNPRGEPVSDFLKVLCAQAGVDCYDLITALTGKNCCLNASTVDHFLKNEPQSTSTKNLVHLSQTVRDGVLSKYDYGSNDFNQAHYGETKPPRYNLTNIPHDFPLFLSYGGQDALSDVQDVGTLLDNLKYHDVEKLHIQYIKDYAHADFIIGITAKDIVYNQIISFFRNQG</sequence>
<dbReference type="PANTHER" id="PTHR11005">
    <property type="entry name" value="LYSOSOMAL ACID LIPASE-RELATED"/>
    <property type="match status" value="1"/>
</dbReference>
<keyword evidence="8" id="KW-0732">Signal</keyword>
<dbReference type="PROSITE" id="PS50011">
    <property type="entry name" value="PROTEIN_KINASE_DOM"/>
    <property type="match status" value="1"/>
</dbReference>
<dbReference type="FunFam" id="3.80.10.10:FF:000155">
    <property type="entry name" value="Putative inactive leucine-rich repeat receptor-like protein kinase"/>
    <property type="match status" value="1"/>
</dbReference>
<dbReference type="Gene3D" id="1.10.510.10">
    <property type="entry name" value="Transferase(Phosphotransferase) domain 1"/>
    <property type="match status" value="1"/>
</dbReference>
<dbReference type="Pfam" id="PF04083">
    <property type="entry name" value="Abhydro_lipase"/>
    <property type="match status" value="1"/>
</dbReference>
<proteinExistence type="predicted"/>
<name>A0A9J6ABW2_SOLCO</name>
<dbReference type="EMBL" id="JACXVP010000002">
    <property type="protein sequence ID" value="KAG5621771.1"/>
    <property type="molecule type" value="Genomic_DNA"/>
</dbReference>
<dbReference type="Pfam" id="PF12146">
    <property type="entry name" value="Hydrolase_4"/>
    <property type="match status" value="1"/>
</dbReference>
<keyword evidence="6 7" id="KW-0472">Membrane</keyword>
<dbReference type="Pfam" id="PF13855">
    <property type="entry name" value="LRR_8"/>
    <property type="match status" value="1"/>
</dbReference>
<evidence type="ECO:0000259" key="9">
    <source>
        <dbReference type="PROSITE" id="PS50011"/>
    </source>
</evidence>
<evidence type="ECO:0000313" key="11">
    <source>
        <dbReference type="Proteomes" id="UP000824120"/>
    </source>
</evidence>
<evidence type="ECO:0000313" key="10">
    <source>
        <dbReference type="EMBL" id="KAG5621771.1"/>
    </source>
</evidence>
<feature type="chain" id="PRO_5039895097" description="Protein kinase domain-containing protein" evidence="8">
    <location>
        <begin position="24"/>
        <end position="1303"/>
    </location>
</feature>
<dbReference type="InterPro" id="IPR032675">
    <property type="entry name" value="LRR_dom_sf"/>
</dbReference>
<dbReference type="Gene3D" id="3.80.10.10">
    <property type="entry name" value="Ribonuclease Inhibitor"/>
    <property type="match status" value="2"/>
</dbReference>
<dbReference type="GO" id="GO:0004672">
    <property type="term" value="F:protein kinase activity"/>
    <property type="evidence" value="ECO:0007669"/>
    <property type="project" value="InterPro"/>
</dbReference>
<evidence type="ECO:0000256" key="1">
    <source>
        <dbReference type="ARBA" id="ARBA00004370"/>
    </source>
</evidence>
<dbReference type="FunFam" id="3.80.10.10:FF:000380">
    <property type="entry name" value="Putative inactive leucine-rich repeat receptor-like protein kinase"/>
    <property type="match status" value="1"/>
</dbReference>
<evidence type="ECO:0000256" key="6">
    <source>
        <dbReference type="ARBA" id="ARBA00023136"/>
    </source>
</evidence>
<dbReference type="Gene3D" id="3.30.200.20">
    <property type="entry name" value="Phosphorylase Kinase, domain 1"/>
    <property type="match status" value="1"/>
</dbReference>
<evidence type="ECO:0000256" key="2">
    <source>
        <dbReference type="ARBA" id="ARBA00022614"/>
    </source>
</evidence>
<dbReference type="InterPro" id="IPR000719">
    <property type="entry name" value="Prot_kinase_dom"/>
</dbReference>